<reference evidence="9" key="1">
    <citation type="journal article" date="2020" name="mSystems">
        <title>Genome- and Community-Level Interaction Insights into Carbon Utilization and Element Cycling Functions of Hydrothermarchaeota in Hydrothermal Sediment.</title>
        <authorList>
            <person name="Zhou Z."/>
            <person name="Liu Y."/>
            <person name="Xu W."/>
            <person name="Pan J."/>
            <person name="Luo Z.H."/>
            <person name="Li M."/>
        </authorList>
    </citation>
    <scope>NUCLEOTIDE SEQUENCE [LARGE SCALE GENOMIC DNA]</scope>
    <source>
        <strain evidence="9">SpSt-289</strain>
    </source>
</reference>
<keyword evidence="5" id="KW-0238">DNA-binding</keyword>
<evidence type="ECO:0000256" key="2">
    <source>
        <dbReference type="ARBA" id="ARBA00022491"/>
    </source>
</evidence>
<dbReference type="GO" id="GO:1900376">
    <property type="term" value="P:regulation of secondary metabolite biosynthetic process"/>
    <property type="evidence" value="ECO:0007669"/>
    <property type="project" value="TreeGrafter"/>
</dbReference>
<comment type="cofactor">
    <cofactor evidence="8">
        <name>Mn(2+)</name>
        <dbReference type="ChEBI" id="CHEBI:29035"/>
    </cofactor>
    <cofactor evidence="8">
        <name>Fe(2+)</name>
        <dbReference type="ChEBI" id="CHEBI:29033"/>
    </cofactor>
    <text evidence="8">Binds 1 Mn(2+) or Fe(2+) ion per subunit.</text>
</comment>
<sequence length="144" mass="16441">MSEEMIRRLRQAGYKITPPRLAVLQVILREGEHLNPQEILEQAQAIHPQTGRATVYRTLELLTSLGIVRPIYVGDNGPTYIRAEGGHHHLVCSRCGHVIDFDQCIADSMEQELEERFGFQIQSHLLEFYGLCADCQERTKPLND</sequence>
<dbReference type="PANTHER" id="PTHR33202">
    <property type="entry name" value="ZINC UPTAKE REGULATION PROTEIN"/>
    <property type="match status" value="1"/>
</dbReference>
<dbReference type="CDD" id="cd07153">
    <property type="entry name" value="Fur_like"/>
    <property type="match status" value="1"/>
</dbReference>
<comment type="similarity">
    <text evidence="1">Belongs to the Fur family.</text>
</comment>
<comment type="caution">
    <text evidence="9">The sequence shown here is derived from an EMBL/GenBank/DDBJ whole genome shotgun (WGS) entry which is preliminary data.</text>
</comment>
<dbReference type="InterPro" id="IPR036390">
    <property type="entry name" value="WH_DNA-bd_sf"/>
</dbReference>
<dbReference type="Gene3D" id="1.10.10.10">
    <property type="entry name" value="Winged helix-like DNA-binding domain superfamily/Winged helix DNA-binding domain"/>
    <property type="match status" value="1"/>
</dbReference>
<evidence type="ECO:0000256" key="3">
    <source>
        <dbReference type="ARBA" id="ARBA00022833"/>
    </source>
</evidence>
<dbReference type="Pfam" id="PF01475">
    <property type="entry name" value="FUR"/>
    <property type="match status" value="1"/>
</dbReference>
<dbReference type="GO" id="GO:0000976">
    <property type="term" value="F:transcription cis-regulatory region binding"/>
    <property type="evidence" value="ECO:0007669"/>
    <property type="project" value="TreeGrafter"/>
</dbReference>
<feature type="binding site" evidence="7">
    <location>
        <position position="92"/>
    </location>
    <ligand>
        <name>Zn(2+)</name>
        <dbReference type="ChEBI" id="CHEBI:29105"/>
    </ligand>
</feature>
<dbReference type="InterPro" id="IPR036388">
    <property type="entry name" value="WH-like_DNA-bd_sf"/>
</dbReference>
<name>A0A7C1J9T6_9CHLR</name>
<keyword evidence="2" id="KW-0678">Repressor</keyword>
<dbReference type="GO" id="GO:0008270">
    <property type="term" value="F:zinc ion binding"/>
    <property type="evidence" value="ECO:0007669"/>
    <property type="project" value="TreeGrafter"/>
</dbReference>
<dbReference type="PANTHER" id="PTHR33202:SF7">
    <property type="entry name" value="FERRIC UPTAKE REGULATION PROTEIN"/>
    <property type="match status" value="1"/>
</dbReference>
<dbReference type="EMBL" id="DSMG01000062">
    <property type="protein sequence ID" value="HDX30963.1"/>
    <property type="molecule type" value="Genomic_DNA"/>
</dbReference>
<dbReference type="GO" id="GO:0003700">
    <property type="term" value="F:DNA-binding transcription factor activity"/>
    <property type="evidence" value="ECO:0007669"/>
    <property type="project" value="InterPro"/>
</dbReference>
<evidence type="ECO:0000313" key="9">
    <source>
        <dbReference type="EMBL" id="HDX30963.1"/>
    </source>
</evidence>
<evidence type="ECO:0000256" key="8">
    <source>
        <dbReference type="PIRSR" id="PIRSR602481-2"/>
    </source>
</evidence>
<evidence type="ECO:0000256" key="4">
    <source>
        <dbReference type="ARBA" id="ARBA00023015"/>
    </source>
</evidence>
<evidence type="ECO:0000256" key="6">
    <source>
        <dbReference type="ARBA" id="ARBA00023163"/>
    </source>
</evidence>
<dbReference type="SUPFAM" id="SSF46785">
    <property type="entry name" value="Winged helix' DNA-binding domain"/>
    <property type="match status" value="1"/>
</dbReference>
<feature type="binding site" evidence="7">
    <location>
        <position position="95"/>
    </location>
    <ligand>
        <name>Zn(2+)</name>
        <dbReference type="ChEBI" id="CHEBI:29105"/>
    </ligand>
</feature>
<keyword evidence="7" id="KW-0479">Metal-binding</keyword>
<feature type="binding site" evidence="7">
    <location>
        <position position="135"/>
    </location>
    <ligand>
        <name>Zn(2+)</name>
        <dbReference type="ChEBI" id="CHEBI:29105"/>
    </ligand>
</feature>
<dbReference type="InterPro" id="IPR002481">
    <property type="entry name" value="FUR"/>
</dbReference>
<proteinExistence type="inferred from homology"/>
<keyword evidence="6" id="KW-0804">Transcription</keyword>
<organism evidence="9">
    <name type="scientific">Caldilinea aerophila</name>
    <dbReference type="NCBI Taxonomy" id="133453"/>
    <lineage>
        <taxon>Bacteria</taxon>
        <taxon>Bacillati</taxon>
        <taxon>Chloroflexota</taxon>
        <taxon>Caldilineae</taxon>
        <taxon>Caldilineales</taxon>
        <taxon>Caldilineaceae</taxon>
        <taxon>Caldilinea</taxon>
    </lineage>
</organism>
<dbReference type="GO" id="GO:0045892">
    <property type="term" value="P:negative regulation of DNA-templated transcription"/>
    <property type="evidence" value="ECO:0007669"/>
    <property type="project" value="TreeGrafter"/>
</dbReference>
<evidence type="ECO:0000256" key="1">
    <source>
        <dbReference type="ARBA" id="ARBA00007957"/>
    </source>
</evidence>
<feature type="binding site" evidence="8">
    <location>
        <position position="124"/>
    </location>
    <ligand>
        <name>Fe cation</name>
        <dbReference type="ChEBI" id="CHEBI:24875"/>
    </ligand>
</feature>
<feature type="binding site" evidence="7">
    <location>
        <position position="132"/>
    </location>
    <ligand>
        <name>Zn(2+)</name>
        <dbReference type="ChEBI" id="CHEBI:29105"/>
    </ligand>
</feature>
<dbReference type="OMA" id="HDHVILT"/>
<keyword evidence="3 7" id="KW-0862">Zinc</keyword>
<accession>A0A7C1J9T6</accession>
<dbReference type="AlphaFoldDB" id="A0A7C1J9T6"/>
<dbReference type="Gene3D" id="3.30.1490.190">
    <property type="match status" value="1"/>
</dbReference>
<evidence type="ECO:0000256" key="5">
    <source>
        <dbReference type="ARBA" id="ARBA00023125"/>
    </source>
</evidence>
<dbReference type="InterPro" id="IPR043135">
    <property type="entry name" value="Fur_C"/>
</dbReference>
<protein>
    <submittedName>
        <fullName evidence="9">Transcriptional repressor</fullName>
    </submittedName>
</protein>
<comment type="cofactor">
    <cofactor evidence="7">
        <name>Zn(2+)</name>
        <dbReference type="ChEBI" id="CHEBI:29105"/>
    </cofactor>
    <text evidence="7">Binds 1 zinc ion per subunit.</text>
</comment>
<keyword evidence="4" id="KW-0805">Transcription regulation</keyword>
<keyword evidence="8" id="KW-0408">Iron</keyword>
<gene>
    <name evidence="9" type="ORF">ENQ20_05650</name>
</gene>
<evidence type="ECO:0000256" key="7">
    <source>
        <dbReference type="PIRSR" id="PIRSR602481-1"/>
    </source>
</evidence>